<name>A0A5K7ZXN7_9BACT</name>
<evidence type="ECO:0000259" key="2">
    <source>
        <dbReference type="Pfam" id="PF23545"/>
    </source>
</evidence>
<evidence type="ECO:0000313" key="3">
    <source>
        <dbReference type="EMBL" id="BBO84881.1"/>
    </source>
</evidence>
<feature type="domain" description="HMPTM N-terminal zinc ribbon" evidence="2">
    <location>
        <begin position="18"/>
        <end position="60"/>
    </location>
</feature>
<organism evidence="3 4">
    <name type="scientific">Desulfosarcina ovata subsp. sediminis</name>
    <dbReference type="NCBI Taxonomy" id="885957"/>
    <lineage>
        <taxon>Bacteria</taxon>
        <taxon>Pseudomonadati</taxon>
        <taxon>Thermodesulfobacteriota</taxon>
        <taxon>Desulfobacteria</taxon>
        <taxon>Desulfobacterales</taxon>
        <taxon>Desulfosarcinaceae</taxon>
        <taxon>Desulfosarcina</taxon>
    </lineage>
</organism>
<dbReference type="PANTHER" id="PTHR43306:SF1">
    <property type="entry name" value="7,8-DIHYDRO-6-HYDROXYMETHYLPTERIN DIMETHYLTRANSFERASE"/>
    <property type="match status" value="1"/>
</dbReference>
<gene>
    <name evidence="3" type="ORF">DSCO28_54470</name>
</gene>
<feature type="region of interest" description="Disordered" evidence="1">
    <location>
        <begin position="1"/>
        <end position="20"/>
    </location>
</feature>
<sequence>MDSIPLTQTDAPVTPDTQKTQSLCPDCLALLPARRVIRGNRVYLEKHCPEHGSFSVRIWDGEPAFTGWQRPKIPTRPAHCGHPVEAITTSLAVKASGSTVPSPPAGYAARPVRR</sequence>
<reference evidence="3 4" key="1">
    <citation type="submission" date="2019-11" db="EMBL/GenBank/DDBJ databases">
        <title>Comparative genomics of hydrocarbon-degrading Desulfosarcina strains.</title>
        <authorList>
            <person name="Watanabe M."/>
            <person name="Kojima H."/>
            <person name="Fukui M."/>
        </authorList>
    </citation>
    <scope>NUCLEOTIDE SEQUENCE [LARGE SCALE GENOMIC DNA]</scope>
    <source>
        <strain evidence="3 4">28bB2T</strain>
    </source>
</reference>
<dbReference type="Proteomes" id="UP000425960">
    <property type="component" value="Chromosome"/>
</dbReference>
<accession>A0A5K7ZXN7</accession>
<dbReference type="InterPro" id="IPR056488">
    <property type="entry name" value="Zn_ribbon_HMPTM"/>
</dbReference>
<dbReference type="InterPro" id="IPR034474">
    <property type="entry name" value="Methyltransferase_Class_D"/>
</dbReference>
<evidence type="ECO:0000313" key="4">
    <source>
        <dbReference type="Proteomes" id="UP000425960"/>
    </source>
</evidence>
<proteinExistence type="predicted"/>
<dbReference type="PANTHER" id="PTHR43306">
    <property type="entry name" value="7,8-DIHYDRO-6-HYDROXYMETHYLPTERIN DIMETHYLTRANSFERASE"/>
    <property type="match status" value="1"/>
</dbReference>
<dbReference type="KEGG" id="dov:DSCO28_54470"/>
<dbReference type="Pfam" id="PF23545">
    <property type="entry name" value="Zn_ribbon_HMPTM"/>
    <property type="match status" value="1"/>
</dbReference>
<protein>
    <recommendedName>
        <fullName evidence="2">HMPTM N-terminal zinc ribbon domain-containing protein</fullName>
    </recommendedName>
</protein>
<feature type="region of interest" description="Disordered" evidence="1">
    <location>
        <begin position="95"/>
        <end position="114"/>
    </location>
</feature>
<dbReference type="AlphaFoldDB" id="A0A5K7ZXN7"/>
<dbReference type="EMBL" id="AP021876">
    <property type="protein sequence ID" value="BBO84881.1"/>
    <property type="molecule type" value="Genomic_DNA"/>
</dbReference>
<evidence type="ECO:0000256" key="1">
    <source>
        <dbReference type="SAM" id="MobiDB-lite"/>
    </source>
</evidence>